<dbReference type="InterPro" id="IPR036770">
    <property type="entry name" value="Ankyrin_rpt-contain_sf"/>
</dbReference>
<protein>
    <submittedName>
        <fullName evidence="5">LANO_0F16688g1_1</fullName>
    </submittedName>
</protein>
<dbReference type="PANTHER" id="PTHR24198:SF165">
    <property type="entry name" value="ANKYRIN REPEAT-CONTAINING PROTEIN-RELATED"/>
    <property type="match status" value="1"/>
</dbReference>
<dbReference type="PROSITE" id="PS50297">
    <property type="entry name" value="ANK_REP_REGION"/>
    <property type="match status" value="1"/>
</dbReference>
<dbReference type="Pfam" id="PF12796">
    <property type="entry name" value="Ank_2"/>
    <property type="match status" value="2"/>
</dbReference>
<dbReference type="EMBL" id="LT598452">
    <property type="protein sequence ID" value="SCV02314.1"/>
    <property type="molecule type" value="Genomic_DNA"/>
</dbReference>
<dbReference type="PANTHER" id="PTHR24198">
    <property type="entry name" value="ANKYRIN REPEAT AND PROTEIN KINASE DOMAIN-CONTAINING PROTEIN"/>
    <property type="match status" value="1"/>
</dbReference>
<keyword evidence="2 3" id="KW-0040">ANK repeat</keyword>
<feature type="repeat" description="ANK" evidence="3">
    <location>
        <begin position="108"/>
        <end position="140"/>
    </location>
</feature>
<evidence type="ECO:0000313" key="5">
    <source>
        <dbReference type="EMBL" id="SCV02314.1"/>
    </source>
</evidence>
<feature type="region of interest" description="Disordered" evidence="4">
    <location>
        <begin position="275"/>
        <end position="296"/>
    </location>
</feature>
<sequence length="405" mass="44900">MLENPSIRLRNAVISGKLLIVKRILNRAPDLLTDINSDNGWSLLHYASYYGKYLVCVHLVQLGHGKDEILKTFKNNTCVHLALLNGHEQTAHLLFQHFPYCLNMRGHRGLTPVQMACLHDHHRCLNLLLGLGANLSLRDDDNYSALHTCLKYGSVNCMRMLILEGDLVDQDTQKVGNWIPEDLCQTFELVEVYHKVLKEKRSHQGLPKRPSYQSMVSPLTIPKPVFENSGSPVLSSSSAIQTYASQLPPLPTISTSRRTSVGSQNVWSPKIQLTHTLNSNSPSKKKLSSLNRMNSTSSISLANREISLSSSSARARTPQDVTPGCTKQLSSPANYDLTGKHSTSTMSFESAENGLVRGASLGYDTDNADGSRDSVVSWSKLNKLPSQTRQLSLMNIPISKLRNRA</sequence>
<keyword evidence="1" id="KW-0677">Repeat</keyword>
<evidence type="ECO:0000256" key="4">
    <source>
        <dbReference type="SAM" id="MobiDB-lite"/>
    </source>
</evidence>
<keyword evidence="6" id="KW-1185">Reference proteome</keyword>
<organism evidence="5 6">
    <name type="scientific">Lachancea nothofagi CBS 11611</name>
    <dbReference type="NCBI Taxonomy" id="1266666"/>
    <lineage>
        <taxon>Eukaryota</taxon>
        <taxon>Fungi</taxon>
        <taxon>Dikarya</taxon>
        <taxon>Ascomycota</taxon>
        <taxon>Saccharomycotina</taxon>
        <taxon>Saccharomycetes</taxon>
        <taxon>Saccharomycetales</taxon>
        <taxon>Saccharomycetaceae</taxon>
        <taxon>Lachancea</taxon>
    </lineage>
</organism>
<reference evidence="6" key="1">
    <citation type="submission" date="2016-03" db="EMBL/GenBank/DDBJ databases">
        <authorList>
            <person name="Devillers Hugo."/>
        </authorList>
    </citation>
    <scope>NUCLEOTIDE SEQUENCE [LARGE SCALE GENOMIC DNA]</scope>
</reference>
<dbReference type="SUPFAM" id="SSF48403">
    <property type="entry name" value="Ankyrin repeat"/>
    <property type="match status" value="1"/>
</dbReference>
<feature type="region of interest" description="Disordered" evidence="4">
    <location>
        <begin position="308"/>
        <end position="341"/>
    </location>
</feature>
<dbReference type="Gene3D" id="1.25.40.20">
    <property type="entry name" value="Ankyrin repeat-containing domain"/>
    <property type="match status" value="1"/>
</dbReference>
<accession>A0A1G4KD24</accession>
<proteinExistence type="predicted"/>
<dbReference type="PROSITE" id="PS50088">
    <property type="entry name" value="ANK_REPEAT"/>
    <property type="match status" value="1"/>
</dbReference>
<evidence type="ECO:0000256" key="1">
    <source>
        <dbReference type="ARBA" id="ARBA00022737"/>
    </source>
</evidence>
<dbReference type="AlphaFoldDB" id="A0A1G4KD24"/>
<evidence type="ECO:0000256" key="2">
    <source>
        <dbReference type="ARBA" id="ARBA00023043"/>
    </source>
</evidence>
<dbReference type="SMART" id="SM00248">
    <property type="entry name" value="ANK"/>
    <property type="match status" value="4"/>
</dbReference>
<dbReference type="Proteomes" id="UP000189911">
    <property type="component" value="Chromosome F"/>
</dbReference>
<dbReference type="InterPro" id="IPR002110">
    <property type="entry name" value="Ankyrin_rpt"/>
</dbReference>
<name>A0A1G4KD24_9SACH</name>
<evidence type="ECO:0000256" key="3">
    <source>
        <dbReference type="PROSITE-ProRule" id="PRU00023"/>
    </source>
</evidence>
<dbReference type="OrthoDB" id="823504at2759"/>
<evidence type="ECO:0000313" key="6">
    <source>
        <dbReference type="Proteomes" id="UP000189911"/>
    </source>
</evidence>
<gene>
    <name evidence="5" type="ORF">LANO_0F16688G</name>
</gene>